<dbReference type="EMBL" id="JARKHS020021927">
    <property type="protein sequence ID" value="KAK8769884.1"/>
    <property type="molecule type" value="Genomic_DNA"/>
</dbReference>
<evidence type="ECO:0000313" key="3">
    <source>
        <dbReference type="Proteomes" id="UP001321473"/>
    </source>
</evidence>
<feature type="region of interest" description="Disordered" evidence="1">
    <location>
        <begin position="1"/>
        <end position="23"/>
    </location>
</feature>
<accession>A0AAQ4E597</accession>
<sequence>MLSLQANYRSASAAAIPKRKPARESVAIKGYQGDVAGPKTVPVSEGVQVPVEVQVPEEAVVLKDEQLPGDVEMPTDVEVPADVEAPAEVEESSGIEKPTCVQEPAGLKEREKVKMPENVQAPEDVVAPKTPSLPPEEMGGVWIRYAGLRVNHRPPCTSREGHQCHIVANLTAWNSFFWAVGLELKEDAASQLTLVPVSDGTHMNHPTTIDDRQQAATLLCRLLTTHRCVAEVTINDDILADNE</sequence>
<evidence type="ECO:0000256" key="1">
    <source>
        <dbReference type="SAM" id="MobiDB-lite"/>
    </source>
</evidence>
<feature type="compositionally biased region" description="Polar residues" evidence="1">
    <location>
        <begin position="1"/>
        <end position="10"/>
    </location>
</feature>
<dbReference type="Proteomes" id="UP001321473">
    <property type="component" value="Unassembled WGS sequence"/>
</dbReference>
<gene>
    <name evidence="2" type="ORF">V5799_013650</name>
</gene>
<dbReference type="AlphaFoldDB" id="A0AAQ4E597"/>
<proteinExistence type="predicted"/>
<protein>
    <submittedName>
        <fullName evidence="2">Uncharacterized protein</fullName>
    </submittedName>
</protein>
<name>A0AAQ4E597_AMBAM</name>
<comment type="caution">
    <text evidence="2">The sequence shown here is derived from an EMBL/GenBank/DDBJ whole genome shotgun (WGS) entry which is preliminary data.</text>
</comment>
<feature type="region of interest" description="Disordered" evidence="1">
    <location>
        <begin position="86"/>
        <end position="114"/>
    </location>
</feature>
<reference evidence="2 3" key="1">
    <citation type="journal article" date="2023" name="Arcadia Sci">
        <title>De novo assembly of a long-read Amblyomma americanum tick genome.</title>
        <authorList>
            <person name="Chou S."/>
            <person name="Poskanzer K.E."/>
            <person name="Rollins M."/>
            <person name="Thuy-Boun P.S."/>
        </authorList>
    </citation>
    <scope>NUCLEOTIDE SEQUENCE [LARGE SCALE GENOMIC DNA]</scope>
    <source>
        <strain evidence="2">F_SG_1</strain>
        <tissue evidence="2">Salivary glands</tissue>
    </source>
</reference>
<keyword evidence="3" id="KW-1185">Reference proteome</keyword>
<evidence type="ECO:0000313" key="2">
    <source>
        <dbReference type="EMBL" id="KAK8769884.1"/>
    </source>
</evidence>
<organism evidence="2 3">
    <name type="scientific">Amblyomma americanum</name>
    <name type="common">Lone star tick</name>
    <dbReference type="NCBI Taxonomy" id="6943"/>
    <lineage>
        <taxon>Eukaryota</taxon>
        <taxon>Metazoa</taxon>
        <taxon>Ecdysozoa</taxon>
        <taxon>Arthropoda</taxon>
        <taxon>Chelicerata</taxon>
        <taxon>Arachnida</taxon>
        <taxon>Acari</taxon>
        <taxon>Parasitiformes</taxon>
        <taxon>Ixodida</taxon>
        <taxon>Ixodoidea</taxon>
        <taxon>Ixodidae</taxon>
        <taxon>Amblyomminae</taxon>
        <taxon>Amblyomma</taxon>
    </lineage>
</organism>